<evidence type="ECO:0000313" key="7">
    <source>
        <dbReference type="EMBL" id="AOO14452.1"/>
    </source>
</evidence>
<dbReference type="EMBL" id="KX349302">
    <property type="protein sequence ID" value="AOO14016.1"/>
    <property type="molecule type" value="Genomic_DNA"/>
</dbReference>
<proteinExistence type="predicted"/>
<protein>
    <submittedName>
        <fullName evidence="3">Uncharacterized protein</fullName>
    </submittedName>
</protein>
<dbReference type="EMBL" id="KX349301">
    <property type="protein sequence ID" value="AOO13800.1"/>
    <property type="molecule type" value="Genomic_DNA"/>
</dbReference>
<evidence type="ECO:0000313" key="3">
    <source>
        <dbReference type="EMBL" id="AOO13584.1"/>
    </source>
</evidence>
<dbReference type="Proteomes" id="UP000225271">
    <property type="component" value="Segment"/>
</dbReference>
<evidence type="ECO:0000313" key="2">
    <source>
        <dbReference type="EMBL" id="AOO13368.1"/>
    </source>
</evidence>
<dbReference type="Proteomes" id="UP000225808">
    <property type="component" value="Segment"/>
</dbReference>
<dbReference type="Proteomes" id="UP000224953">
    <property type="component" value="Genome"/>
</dbReference>
<dbReference type="Proteomes" id="UP000223981">
    <property type="component" value="Segment"/>
</dbReference>
<evidence type="ECO:0000313" key="6">
    <source>
        <dbReference type="EMBL" id="AOO14232.1"/>
    </source>
</evidence>
<dbReference type="Proteomes" id="UP000226173">
    <property type="component" value="Segment"/>
</dbReference>
<dbReference type="Proteomes" id="UP000224257">
    <property type="component" value="Segment"/>
</dbReference>
<sequence>MSFNWIDEEKFLKAVQINPDTELVTVQIDGMNSFKMYRNFLKNPELYVEVMKQFPVISTQWKRTGGFAPGWRQEIPPYAAATIVDRIRKDVEFAPVRVFTNVFTGDMPMLENSEQPHADVFVDPEGGLNVINFVFNLWMCEGIGGTAFWEWKGKKYVTELNKEEYDELFPESTSTLTGPWKCFRGNEDWKLDTIAPIEYNSCLIYDGGYFHSAYVPELAFLDEHRYSLVGMGIRNQNE</sequence>
<evidence type="ECO:0000313" key="9">
    <source>
        <dbReference type="Proteomes" id="UP000223576"/>
    </source>
</evidence>
<evidence type="ECO:0000313" key="10">
    <source>
        <dbReference type="Proteomes" id="UP000223711"/>
    </source>
</evidence>
<evidence type="ECO:0000313" key="5">
    <source>
        <dbReference type="EMBL" id="AOO14016.1"/>
    </source>
</evidence>
<dbReference type="EMBL" id="KX349303">
    <property type="protein sequence ID" value="AOO14232.1"/>
    <property type="molecule type" value="Genomic_DNA"/>
</dbReference>
<organism evidence="3">
    <name type="scientific">Cyanophage S-RIM14</name>
    <dbReference type="NCBI Taxonomy" id="1278423"/>
    <lineage>
        <taxon>Viruses</taxon>
        <taxon>Duplodnaviria</taxon>
        <taxon>Heunggongvirae</taxon>
        <taxon>Uroviricota</taxon>
        <taxon>Caudoviricetes</taxon>
        <taxon>Pantevenvirales</taxon>
        <taxon>Kyanoviridae</taxon>
        <taxon>Ahtivirus</taxon>
        <taxon>Ahtivirus sagseatwo</taxon>
    </lineage>
</organism>
<dbReference type="Proteomes" id="UP000223711">
    <property type="component" value="Segment"/>
</dbReference>
<dbReference type="EMBL" id="KX349299">
    <property type="protein sequence ID" value="AOO13368.1"/>
    <property type="molecule type" value="Genomic_DNA"/>
</dbReference>
<evidence type="ECO:0000313" key="1">
    <source>
        <dbReference type="EMBL" id="AOO13152.1"/>
    </source>
</evidence>
<accession>A0A1D7SIV0</accession>
<dbReference type="EMBL" id="KX349306">
    <property type="protein sequence ID" value="AOO14884.1"/>
    <property type="molecule type" value="Genomic_DNA"/>
</dbReference>
<reference evidence="9 10" key="1">
    <citation type="journal article" date="2016" name="Environ. Microbiol.">
        <title>Genomic diversification of marine cyanophages into stable ecotypes.</title>
        <authorList>
            <person name="Marston M.F."/>
            <person name="Martiny J.B."/>
        </authorList>
    </citation>
    <scope>NUCLEOTIDE SEQUENCE</scope>
    <source>
        <strain evidence="1">LIS_02_1110</strain>
        <strain evidence="2">LIS_22_0610</strain>
        <strain evidence="3">Np_11_1211</strain>
        <strain evidence="4">Np_45_0711</strain>
        <strain evidence="5">RW_03_0110</strain>
        <strain evidence="6">Sn_11_0110</strain>
        <strain evidence="7">Sn_18_0910</strain>
        <strain evidence="8">W1_23_0910</strain>
    </source>
</reference>
<dbReference type="EMBL" id="KX349298">
    <property type="protein sequence ID" value="AOO13152.1"/>
    <property type="molecule type" value="Genomic_DNA"/>
</dbReference>
<dbReference type="EMBL" id="KX349300">
    <property type="protein sequence ID" value="AOO13584.1"/>
    <property type="molecule type" value="Genomic_DNA"/>
</dbReference>
<gene>
    <name evidence="1" type="ORF">LIS021110_038</name>
    <name evidence="2" type="ORF">LIS110610_038</name>
    <name evidence="3" type="ORF">Np111211_038</name>
    <name evidence="4" type="ORF">Np450711_038</name>
    <name evidence="5" type="ORF">RW030110_038</name>
    <name evidence="6" type="ORF">Sn110110_038</name>
    <name evidence="7" type="ORF">Sn180910_038</name>
    <name evidence="8" type="ORF">W1230910_038</name>
</gene>
<evidence type="ECO:0000313" key="8">
    <source>
        <dbReference type="EMBL" id="AOO14884.1"/>
    </source>
</evidence>
<dbReference type="EMBL" id="KX349304">
    <property type="protein sequence ID" value="AOO14452.1"/>
    <property type="molecule type" value="Genomic_DNA"/>
</dbReference>
<name>A0A1D7SIV0_9CAUD</name>
<dbReference type="Proteomes" id="UP000223576">
    <property type="component" value="Segment"/>
</dbReference>
<evidence type="ECO:0000313" key="4">
    <source>
        <dbReference type="EMBL" id="AOO13800.1"/>
    </source>
</evidence>